<dbReference type="EMBL" id="ASTJ01000042">
    <property type="protein sequence ID" value="EPC00298.1"/>
    <property type="molecule type" value="Genomic_DNA"/>
</dbReference>
<dbReference type="InterPro" id="IPR051049">
    <property type="entry name" value="Dienelactone_hydrolase-like"/>
</dbReference>
<dbReference type="InterPro" id="IPR029058">
    <property type="entry name" value="AB_hydrolase_fold"/>
</dbReference>
<dbReference type="RefSeq" id="WP_016418850.1">
    <property type="nucleotide sequence ID" value="NZ_AUAB01000017.1"/>
</dbReference>
<comment type="caution">
    <text evidence="3">The sequence shown here is derived from an EMBL/GenBank/DDBJ whole genome shotgun (WGS) entry which is preliminary data.</text>
</comment>
<evidence type="ECO:0000259" key="2">
    <source>
        <dbReference type="Pfam" id="PF01738"/>
    </source>
</evidence>
<reference evidence="3 4" key="1">
    <citation type="journal article" date="2013" name="Genome Announc.">
        <title>Draft genome sequence of the moderately halophilic gammaproteobacterium Halomonas anticariensis FP35.</title>
        <authorList>
            <person name="Tahrioui A."/>
            <person name="Quesada E."/>
            <person name="Llamas I."/>
        </authorList>
    </citation>
    <scope>NUCLEOTIDE SEQUENCE [LARGE SCALE GENOMIC DNA]</scope>
    <source>
        <strain evidence="4">DSM 16096 / CECT 5854 / LMG 22089 / FP35</strain>
    </source>
</reference>
<dbReference type="eggNOG" id="COG0412">
    <property type="taxonomic scope" value="Bacteria"/>
</dbReference>
<dbReference type="GO" id="GO:0016787">
    <property type="term" value="F:hydrolase activity"/>
    <property type="evidence" value="ECO:0007669"/>
    <property type="project" value="InterPro"/>
</dbReference>
<dbReference type="Proteomes" id="UP000014463">
    <property type="component" value="Unassembled WGS sequence"/>
</dbReference>
<dbReference type="STRING" id="1121939.L861_07320"/>
<dbReference type="SUPFAM" id="SSF53474">
    <property type="entry name" value="alpha/beta-Hydrolases"/>
    <property type="match status" value="1"/>
</dbReference>
<feature type="chain" id="PRO_5004509985" description="Dienelactone hydrolase domain-containing protein" evidence="1">
    <location>
        <begin position="31"/>
        <end position="255"/>
    </location>
</feature>
<proteinExistence type="predicted"/>
<feature type="domain" description="Dienelactone hydrolase" evidence="2">
    <location>
        <begin position="45"/>
        <end position="254"/>
    </location>
</feature>
<feature type="signal peptide" evidence="1">
    <location>
        <begin position="1"/>
        <end position="30"/>
    </location>
</feature>
<evidence type="ECO:0000256" key="1">
    <source>
        <dbReference type="SAM" id="SignalP"/>
    </source>
</evidence>
<name>S2KIW1_LITA3</name>
<dbReference type="PATRIC" id="fig|1121939.11.peg.4348"/>
<dbReference type="Pfam" id="PF01738">
    <property type="entry name" value="DLH"/>
    <property type="match status" value="1"/>
</dbReference>
<protein>
    <recommendedName>
        <fullName evidence="2">Dienelactone hydrolase domain-containing protein</fullName>
    </recommendedName>
</protein>
<dbReference type="PANTHER" id="PTHR46623">
    <property type="entry name" value="CARBOXYMETHYLENEBUTENOLIDASE-RELATED"/>
    <property type="match status" value="1"/>
</dbReference>
<dbReference type="AlphaFoldDB" id="S2KIW1"/>
<evidence type="ECO:0000313" key="3">
    <source>
        <dbReference type="EMBL" id="EPC00298.1"/>
    </source>
</evidence>
<accession>S2KIW1</accession>
<sequence>MTIRLTHPLPSIRSLAFLSSLLIAPLTTLAGETVTYDINGETFEGYFAPANGDSRGNVLIIHDWDGLTDYEVKRADMLAEMGYDAFALDLYGQGNRPVDIDARKEETARLYEDRERMSTLTFAGLAKARERGAHNTVVMGYCFGGAVVLELARSGKIEGIRGYATFHGSLATPEGQSYSSDTAPILIAHGGADSSVTMDDVATLSEELEAAGVTYEIQVYSGAPHAFTVFDGDRYQERADKQSWDAFSDFLKTHL</sequence>
<gene>
    <name evidence="3" type="ORF">L861_07320</name>
</gene>
<dbReference type="OrthoDB" id="9787933at2"/>
<evidence type="ECO:0000313" key="4">
    <source>
        <dbReference type="Proteomes" id="UP000014463"/>
    </source>
</evidence>
<organism evidence="3 4">
    <name type="scientific">Litchfieldella anticariensis (strain DSM 16096 / CECT 5854 / CIP 108499 / LMG 22089 / FP35)</name>
    <name type="common">Halomonas anticariensis</name>
    <dbReference type="NCBI Taxonomy" id="1121939"/>
    <lineage>
        <taxon>Bacteria</taxon>
        <taxon>Pseudomonadati</taxon>
        <taxon>Pseudomonadota</taxon>
        <taxon>Gammaproteobacteria</taxon>
        <taxon>Oceanospirillales</taxon>
        <taxon>Halomonadaceae</taxon>
        <taxon>Litchfieldella</taxon>
    </lineage>
</organism>
<dbReference type="InterPro" id="IPR002925">
    <property type="entry name" value="Dienelactn_hydro"/>
</dbReference>
<dbReference type="Gene3D" id="3.40.50.1820">
    <property type="entry name" value="alpha/beta hydrolase"/>
    <property type="match status" value="1"/>
</dbReference>
<keyword evidence="1" id="KW-0732">Signal</keyword>
<keyword evidence="4" id="KW-1185">Reference proteome</keyword>
<dbReference type="PANTHER" id="PTHR46623:SF6">
    <property type="entry name" value="ALPHA_BETA-HYDROLASES SUPERFAMILY PROTEIN"/>
    <property type="match status" value="1"/>
</dbReference>